<dbReference type="EMBL" id="GBXM01078979">
    <property type="protein sequence ID" value="JAH29598.1"/>
    <property type="molecule type" value="Transcribed_RNA"/>
</dbReference>
<reference evidence="1" key="1">
    <citation type="submission" date="2014-11" db="EMBL/GenBank/DDBJ databases">
        <authorList>
            <person name="Amaro Gonzalez C."/>
        </authorList>
    </citation>
    <scope>NUCLEOTIDE SEQUENCE</scope>
</reference>
<protein>
    <submittedName>
        <fullName evidence="1">Uncharacterized protein</fullName>
    </submittedName>
</protein>
<name>A0A0E9RMK9_ANGAN</name>
<dbReference type="AlphaFoldDB" id="A0A0E9RMK9"/>
<sequence>MVAKLCSKLLFEGQYSNPTVGLEY</sequence>
<reference evidence="1" key="2">
    <citation type="journal article" date="2015" name="Fish Shellfish Immunol.">
        <title>Early steps in the European eel (Anguilla anguilla)-Vibrio vulnificus interaction in the gills: Role of the RtxA13 toxin.</title>
        <authorList>
            <person name="Callol A."/>
            <person name="Pajuelo D."/>
            <person name="Ebbesson L."/>
            <person name="Teles M."/>
            <person name="MacKenzie S."/>
            <person name="Amaro C."/>
        </authorList>
    </citation>
    <scope>NUCLEOTIDE SEQUENCE</scope>
</reference>
<dbReference type="EMBL" id="GBXM01067587">
    <property type="protein sequence ID" value="JAH40990.1"/>
    <property type="molecule type" value="Transcribed_RNA"/>
</dbReference>
<proteinExistence type="predicted"/>
<accession>A0A0E9RMK9</accession>
<organism evidence="1">
    <name type="scientific">Anguilla anguilla</name>
    <name type="common">European freshwater eel</name>
    <name type="synonym">Muraena anguilla</name>
    <dbReference type="NCBI Taxonomy" id="7936"/>
    <lineage>
        <taxon>Eukaryota</taxon>
        <taxon>Metazoa</taxon>
        <taxon>Chordata</taxon>
        <taxon>Craniata</taxon>
        <taxon>Vertebrata</taxon>
        <taxon>Euteleostomi</taxon>
        <taxon>Actinopterygii</taxon>
        <taxon>Neopterygii</taxon>
        <taxon>Teleostei</taxon>
        <taxon>Anguilliformes</taxon>
        <taxon>Anguillidae</taxon>
        <taxon>Anguilla</taxon>
    </lineage>
</organism>
<evidence type="ECO:0000313" key="1">
    <source>
        <dbReference type="EMBL" id="JAH29598.1"/>
    </source>
</evidence>